<accession>A0ABD0NP79</accession>
<evidence type="ECO:0000313" key="3">
    <source>
        <dbReference type="Proteomes" id="UP001529510"/>
    </source>
</evidence>
<keyword evidence="3" id="KW-1185">Reference proteome</keyword>
<sequence>QEETASLATDPPLTTTSANPELFKGVLTDLSVITPTPLEKDYDSPTEKVQSTVVQDLPSVVGGTEEPQLTEM</sequence>
<evidence type="ECO:0000313" key="2">
    <source>
        <dbReference type="EMBL" id="KAL0163763.1"/>
    </source>
</evidence>
<evidence type="ECO:0000256" key="1">
    <source>
        <dbReference type="SAM" id="MobiDB-lite"/>
    </source>
</evidence>
<comment type="caution">
    <text evidence="2">The sequence shown here is derived from an EMBL/GenBank/DDBJ whole genome shotgun (WGS) entry which is preliminary data.</text>
</comment>
<protein>
    <submittedName>
        <fullName evidence="2">Uncharacterized protein</fullName>
    </submittedName>
</protein>
<gene>
    <name evidence="2" type="ORF">M9458_039516</name>
</gene>
<feature type="compositionally biased region" description="Polar residues" evidence="1">
    <location>
        <begin position="1"/>
        <end position="19"/>
    </location>
</feature>
<dbReference type="Proteomes" id="UP001529510">
    <property type="component" value="Unassembled WGS sequence"/>
</dbReference>
<feature type="non-terminal residue" evidence="2">
    <location>
        <position position="1"/>
    </location>
</feature>
<organism evidence="2 3">
    <name type="scientific">Cirrhinus mrigala</name>
    <name type="common">Mrigala</name>
    <dbReference type="NCBI Taxonomy" id="683832"/>
    <lineage>
        <taxon>Eukaryota</taxon>
        <taxon>Metazoa</taxon>
        <taxon>Chordata</taxon>
        <taxon>Craniata</taxon>
        <taxon>Vertebrata</taxon>
        <taxon>Euteleostomi</taxon>
        <taxon>Actinopterygii</taxon>
        <taxon>Neopterygii</taxon>
        <taxon>Teleostei</taxon>
        <taxon>Ostariophysi</taxon>
        <taxon>Cypriniformes</taxon>
        <taxon>Cyprinidae</taxon>
        <taxon>Labeoninae</taxon>
        <taxon>Labeonini</taxon>
        <taxon>Cirrhinus</taxon>
    </lineage>
</organism>
<proteinExistence type="predicted"/>
<name>A0ABD0NP79_CIRMR</name>
<feature type="region of interest" description="Disordered" evidence="1">
    <location>
        <begin position="1"/>
        <end position="21"/>
    </location>
</feature>
<dbReference type="AlphaFoldDB" id="A0ABD0NP79"/>
<dbReference type="EMBL" id="JAMKFB020000020">
    <property type="protein sequence ID" value="KAL0163763.1"/>
    <property type="molecule type" value="Genomic_DNA"/>
</dbReference>
<feature type="non-terminal residue" evidence="2">
    <location>
        <position position="72"/>
    </location>
</feature>
<reference evidence="2 3" key="1">
    <citation type="submission" date="2024-05" db="EMBL/GenBank/DDBJ databases">
        <title>Genome sequencing and assembly of Indian major carp, Cirrhinus mrigala (Hamilton, 1822).</title>
        <authorList>
            <person name="Mohindra V."/>
            <person name="Chowdhury L.M."/>
            <person name="Lal K."/>
            <person name="Jena J.K."/>
        </authorList>
    </citation>
    <scope>NUCLEOTIDE SEQUENCE [LARGE SCALE GENOMIC DNA]</scope>
    <source>
        <strain evidence="2">CM1030</strain>
        <tissue evidence="2">Blood</tissue>
    </source>
</reference>